<sequence>MVAYPDILASNTLIPKTIPPGLVAVFVGATSGIGEYTLGALAKHAVKPRIYFIGRSQEAATRIVADCRGANPEAELIFLKSDVSLTRNVDEVCREIAGKEKTINLICLSQGVMYNTVVTDEGLRAPIALVHYSRLRFLVNLLPLVERAKGLRRVLSIFAGGKEGPINLSDLRVDHGINPLALRGHMAAMQTFALETLATRYPTVSFIHDFPGPVRSQIARDKNMLNFVLRSVFAVVGPFIYMPNEESGERHVFIATSARYPAASTDNEAGVELADGVLISKGADGMLGSGNYTTDAQCEASNASVDAVLEKMRKEGVPQKAWEHTEAEFVRMVGSAAITQ</sequence>
<keyword evidence="1" id="KW-0560">Oxidoreductase</keyword>
<organism evidence="2 3">
    <name type="scientific">Elasticomyces elasticus</name>
    <dbReference type="NCBI Taxonomy" id="574655"/>
    <lineage>
        <taxon>Eukaryota</taxon>
        <taxon>Fungi</taxon>
        <taxon>Dikarya</taxon>
        <taxon>Ascomycota</taxon>
        <taxon>Pezizomycotina</taxon>
        <taxon>Dothideomycetes</taxon>
        <taxon>Dothideomycetidae</taxon>
        <taxon>Mycosphaerellales</taxon>
        <taxon>Teratosphaeriaceae</taxon>
        <taxon>Elasticomyces</taxon>
    </lineage>
</organism>
<dbReference type="InterPro" id="IPR036291">
    <property type="entry name" value="NAD(P)-bd_dom_sf"/>
</dbReference>
<evidence type="ECO:0000313" key="2">
    <source>
        <dbReference type="EMBL" id="KAK5696136.1"/>
    </source>
</evidence>
<evidence type="ECO:0000256" key="1">
    <source>
        <dbReference type="ARBA" id="ARBA00023002"/>
    </source>
</evidence>
<accession>A0AAN7ZMJ0</accession>
<dbReference type="PANTHER" id="PTHR47534:SF3">
    <property type="entry name" value="ALCOHOL DEHYDROGENASE-LIKE C-TERMINAL DOMAIN-CONTAINING PROTEIN"/>
    <property type="match status" value="1"/>
</dbReference>
<dbReference type="AlphaFoldDB" id="A0AAN7ZMJ0"/>
<dbReference type="GO" id="GO:0016491">
    <property type="term" value="F:oxidoreductase activity"/>
    <property type="evidence" value="ECO:0007669"/>
    <property type="project" value="UniProtKB-KW"/>
</dbReference>
<dbReference type="InterPro" id="IPR052228">
    <property type="entry name" value="Sec_Metab_Biosynth_Oxidored"/>
</dbReference>
<dbReference type="Proteomes" id="UP001310594">
    <property type="component" value="Unassembled WGS sequence"/>
</dbReference>
<evidence type="ECO:0000313" key="3">
    <source>
        <dbReference type="Proteomes" id="UP001310594"/>
    </source>
</evidence>
<protein>
    <submittedName>
        <fullName evidence="2">Uncharacterized protein</fullName>
    </submittedName>
</protein>
<comment type="caution">
    <text evidence="2">The sequence shown here is derived from an EMBL/GenBank/DDBJ whole genome shotgun (WGS) entry which is preliminary data.</text>
</comment>
<dbReference type="Gene3D" id="3.40.50.720">
    <property type="entry name" value="NAD(P)-binding Rossmann-like Domain"/>
    <property type="match status" value="1"/>
</dbReference>
<dbReference type="EMBL" id="JAVRQU010000013">
    <property type="protein sequence ID" value="KAK5696136.1"/>
    <property type="molecule type" value="Genomic_DNA"/>
</dbReference>
<proteinExistence type="predicted"/>
<reference evidence="2" key="1">
    <citation type="submission" date="2023-08" db="EMBL/GenBank/DDBJ databases">
        <title>Black Yeasts Isolated from many extreme environments.</title>
        <authorList>
            <person name="Coleine C."/>
            <person name="Stajich J.E."/>
            <person name="Selbmann L."/>
        </authorList>
    </citation>
    <scope>NUCLEOTIDE SEQUENCE</scope>
    <source>
        <strain evidence="2">CCFEE 5810</strain>
    </source>
</reference>
<dbReference type="SUPFAM" id="SSF51735">
    <property type="entry name" value="NAD(P)-binding Rossmann-fold domains"/>
    <property type="match status" value="1"/>
</dbReference>
<gene>
    <name evidence="2" type="ORF">LTR97_008556</name>
</gene>
<name>A0AAN7ZMJ0_9PEZI</name>
<dbReference type="PANTHER" id="PTHR47534">
    <property type="entry name" value="YALI0E05731P"/>
    <property type="match status" value="1"/>
</dbReference>